<reference evidence="1 2" key="1">
    <citation type="journal article" date="2016" name="Nat. Commun.">
        <title>Thousands of microbial genomes shed light on interconnected biogeochemical processes in an aquifer system.</title>
        <authorList>
            <person name="Anantharaman K."/>
            <person name="Brown C.T."/>
            <person name="Hug L.A."/>
            <person name="Sharon I."/>
            <person name="Castelle C.J."/>
            <person name="Probst A.J."/>
            <person name="Thomas B.C."/>
            <person name="Singh A."/>
            <person name="Wilkins M.J."/>
            <person name="Karaoz U."/>
            <person name="Brodie E.L."/>
            <person name="Williams K.H."/>
            <person name="Hubbard S.S."/>
            <person name="Banfield J.F."/>
        </authorList>
    </citation>
    <scope>NUCLEOTIDE SEQUENCE [LARGE SCALE GENOMIC DNA]</scope>
</reference>
<name>A0A1F6MRF7_9BACT</name>
<dbReference type="AlphaFoldDB" id="A0A1F6MRF7"/>
<gene>
    <name evidence="1" type="ORF">A3C90_03420</name>
</gene>
<accession>A0A1F6MRF7</accession>
<dbReference type="STRING" id="1798683.A3C90_03420"/>
<evidence type="ECO:0000313" key="2">
    <source>
        <dbReference type="Proteomes" id="UP000177457"/>
    </source>
</evidence>
<protein>
    <submittedName>
        <fullName evidence="1">Uncharacterized protein</fullName>
    </submittedName>
</protein>
<evidence type="ECO:0000313" key="1">
    <source>
        <dbReference type="EMBL" id="OGH74138.1"/>
    </source>
</evidence>
<dbReference type="Proteomes" id="UP000177457">
    <property type="component" value="Unassembled WGS sequence"/>
</dbReference>
<sequence>MTKSFTIHDLPPDERSRERMVAVGEHALSAAGLGNMQKIQNKEKSIQKRVDKQCACCPRKMRVIFYSDRTYRGGHYFGKIPFYTDKEWRRTLKAGTRKVRMGSHTLNVCNRDPKPYKYEEYWECPTCYWSDGTRASGMKQ</sequence>
<organism evidence="1 2">
    <name type="scientific">Candidatus Magasanikbacteria bacterium RIFCSPHIGHO2_02_FULL_51_14</name>
    <dbReference type="NCBI Taxonomy" id="1798683"/>
    <lineage>
        <taxon>Bacteria</taxon>
        <taxon>Candidatus Magasanikiibacteriota</taxon>
    </lineage>
</organism>
<comment type="caution">
    <text evidence="1">The sequence shown here is derived from an EMBL/GenBank/DDBJ whole genome shotgun (WGS) entry which is preliminary data.</text>
</comment>
<dbReference type="EMBL" id="MFQE01000001">
    <property type="protein sequence ID" value="OGH74138.1"/>
    <property type="molecule type" value="Genomic_DNA"/>
</dbReference>
<proteinExistence type="predicted"/>